<reference evidence="2" key="1">
    <citation type="submission" date="2021-07" db="EMBL/GenBank/DDBJ databases">
        <title>Genome Resource of American Ginseng Black Spot Pathogen Alternaria panax.</title>
        <authorList>
            <person name="Qiu C."/>
            <person name="Wang W."/>
            <person name="Liu Z."/>
        </authorList>
    </citation>
    <scope>NUCLEOTIDE SEQUENCE</scope>
    <source>
        <strain evidence="2">BNCC115425</strain>
    </source>
</reference>
<name>A0AAD4IEG1_9PLEO</name>
<comment type="caution">
    <text evidence="2">The sequence shown here is derived from an EMBL/GenBank/DDBJ whole genome shotgun (WGS) entry which is preliminary data.</text>
</comment>
<evidence type="ECO:0000313" key="2">
    <source>
        <dbReference type="EMBL" id="KAG9192931.1"/>
    </source>
</evidence>
<feature type="region of interest" description="Disordered" evidence="1">
    <location>
        <begin position="1"/>
        <end position="49"/>
    </location>
</feature>
<keyword evidence="3" id="KW-1185">Reference proteome</keyword>
<dbReference type="AlphaFoldDB" id="A0AAD4IEG1"/>
<dbReference type="EMBL" id="JAANER010000003">
    <property type="protein sequence ID" value="KAG9192931.1"/>
    <property type="molecule type" value="Genomic_DNA"/>
</dbReference>
<sequence>MSTSLKRTSEEAGAEPTSIRSTNLLPSKRPRLKLQISQNPVSKKEEQTLKTRKAAAERWEPKLKRPFPKKREIQDSYSMKLMRHYPTNEPTPLEDLPVVRPHIPRSARVDKLLASLPLVPECTWSAESTGPLRRRRQTVRDELANQSLNINKSITGSDLAVRMAWHCFSSNENDRIDRGRQAMMVSGLVDADLSKEDKGVPNKLPEWKKTNTGKYGRCDSPSDLGAVWEEIMG</sequence>
<organism evidence="2 3">
    <name type="scientific">Alternaria panax</name>
    <dbReference type="NCBI Taxonomy" id="48097"/>
    <lineage>
        <taxon>Eukaryota</taxon>
        <taxon>Fungi</taxon>
        <taxon>Dikarya</taxon>
        <taxon>Ascomycota</taxon>
        <taxon>Pezizomycotina</taxon>
        <taxon>Dothideomycetes</taxon>
        <taxon>Pleosporomycetidae</taxon>
        <taxon>Pleosporales</taxon>
        <taxon>Pleosporineae</taxon>
        <taxon>Pleosporaceae</taxon>
        <taxon>Alternaria</taxon>
        <taxon>Alternaria sect. Panax</taxon>
    </lineage>
</organism>
<evidence type="ECO:0000256" key="1">
    <source>
        <dbReference type="SAM" id="MobiDB-lite"/>
    </source>
</evidence>
<dbReference type="Proteomes" id="UP001199106">
    <property type="component" value="Unassembled WGS sequence"/>
</dbReference>
<gene>
    <name evidence="2" type="ORF">G6011_11665</name>
</gene>
<protein>
    <submittedName>
        <fullName evidence="2">Uncharacterized protein</fullName>
    </submittedName>
</protein>
<evidence type="ECO:0000313" key="3">
    <source>
        <dbReference type="Proteomes" id="UP001199106"/>
    </source>
</evidence>
<accession>A0AAD4IEG1</accession>
<proteinExistence type="predicted"/>